<sequence length="95" mass="11311">MRTMMVSGLLYTPFMVVFLDRMDRIQSIWYSLGTIFFLFCRGQNETVRRNCAQKKSERYRIYAIFGRYSRLALPDLTFLTKSDFRKLDNSSVLNT</sequence>
<dbReference type="AlphaFoldDB" id="A0A822YBT4"/>
<dbReference type="Proteomes" id="UP000607653">
    <property type="component" value="Unassembled WGS sequence"/>
</dbReference>
<organism evidence="1 2">
    <name type="scientific">Nelumbo nucifera</name>
    <name type="common">Sacred lotus</name>
    <dbReference type="NCBI Taxonomy" id="4432"/>
    <lineage>
        <taxon>Eukaryota</taxon>
        <taxon>Viridiplantae</taxon>
        <taxon>Streptophyta</taxon>
        <taxon>Embryophyta</taxon>
        <taxon>Tracheophyta</taxon>
        <taxon>Spermatophyta</taxon>
        <taxon>Magnoliopsida</taxon>
        <taxon>Proteales</taxon>
        <taxon>Nelumbonaceae</taxon>
        <taxon>Nelumbo</taxon>
    </lineage>
</organism>
<keyword evidence="2" id="KW-1185">Reference proteome</keyword>
<protein>
    <submittedName>
        <fullName evidence="1">Uncharacterized protein</fullName>
    </submittedName>
</protein>
<gene>
    <name evidence="1" type="ORF">HUJ06_030439</name>
</gene>
<evidence type="ECO:0000313" key="2">
    <source>
        <dbReference type="Proteomes" id="UP000607653"/>
    </source>
</evidence>
<reference evidence="1 2" key="1">
    <citation type="journal article" date="2020" name="Mol. Biol. Evol.">
        <title>Distinct Expression and Methylation Patterns for Genes with Different Fates following a Single Whole-Genome Duplication in Flowering Plants.</title>
        <authorList>
            <person name="Shi T."/>
            <person name="Rahmani R.S."/>
            <person name="Gugger P.F."/>
            <person name="Wang M."/>
            <person name="Li H."/>
            <person name="Zhang Y."/>
            <person name="Li Z."/>
            <person name="Wang Q."/>
            <person name="Van de Peer Y."/>
            <person name="Marchal K."/>
            <person name="Chen J."/>
        </authorList>
    </citation>
    <scope>NUCLEOTIDE SEQUENCE [LARGE SCALE GENOMIC DNA]</scope>
    <source>
        <tissue evidence="1">Leaf</tissue>
    </source>
</reference>
<comment type="caution">
    <text evidence="1">The sequence shown here is derived from an EMBL/GenBank/DDBJ whole genome shotgun (WGS) entry which is preliminary data.</text>
</comment>
<accession>A0A822YBT4</accession>
<evidence type="ECO:0000313" key="1">
    <source>
        <dbReference type="EMBL" id="DAD28971.1"/>
    </source>
</evidence>
<name>A0A822YBT4_NELNU</name>
<dbReference type="EMBL" id="DUZY01000002">
    <property type="protein sequence ID" value="DAD28971.1"/>
    <property type="molecule type" value="Genomic_DNA"/>
</dbReference>
<proteinExistence type="predicted"/>